<dbReference type="GO" id="GO:0004527">
    <property type="term" value="F:exonuclease activity"/>
    <property type="evidence" value="ECO:0007669"/>
    <property type="project" value="UniProtKB-KW"/>
</dbReference>
<reference evidence="9" key="1">
    <citation type="submission" date="2025-08" db="UniProtKB">
        <authorList>
            <consortium name="RefSeq"/>
        </authorList>
    </citation>
    <scope>IDENTIFICATION</scope>
</reference>
<name>A0A6I9USB2_SESIN</name>
<dbReference type="Proteomes" id="UP000504604">
    <property type="component" value="Linkage group LG2"/>
</dbReference>
<dbReference type="PANTHER" id="PTHR12801:SF157">
    <property type="entry name" value="SMALL RNA DEGRADING NUCLEASE 5"/>
    <property type="match status" value="1"/>
</dbReference>
<comment type="similarity">
    <text evidence="2">Belongs to the REXO1/REXO3 family.</text>
</comment>
<dbReference type="GO" id="GO:0003676">
    <property type="term" value="F:nucleic acid binding"/>
    <property type="evidence" value="ECO:0007669"/>
    <property type="project" value="InterPro"/>
</dbReference>
<comment type="subcellular location">
    <subcellularLocation>
        <location evidence="1">Nucleus</location>
    </subcellularLocation>
</comment>
<dbReference type="Gene3D" id="3.30.420.10">
    <property type="entry name" value="Ribonuclease H-like superfamily/Ribonuclease H"/>
    <property type="match status" value="1"/>
</dbReference>
<evidence type="ECO:0000313" key="9">
    <source>
        <dbReference type="RefSeq" id="XP_011101879.1"/>
    </source>
</evidence>
<proteinExistence type="inferred from homology"/>
<keyword evidence="6" id="KW-0539">Nucleus</keyword>
<organism evidence="8 9">
    <name type="scientific">Sesamum indicum</name>
    <name type="common">Oriental sesame</name>
    <name type="synonym">Sesamum orientale</name>
    <dbReference type="NCBI Taxonomy" id="4182"/>
    <lineage>
        <taxon>Eukaryota</taxon>
        <taxon>Viridiplantae</taxon>
        <taxon>Streptophyta</taxon>
        <taxon>Embryophyta</taxon>
        <taxon>Tracheophyta</taxon>
        <taxon>Spermatophyta</taxon>
        <taxon>Magnoliopsida</taxon>
        <taxon>eudicotyledons</taxon>
        <taxon>Gunneridae</taxon>
        <taxon>Pentapetalae</taxon>
        <taxon>asterids</taxon>
        <taxon>lamiids</taxon>
        <taxon>Lamiales</taxon>
        <taxon>Pedaliaceae</taxon>
        <taxon>Sesamum</taxon>
    </lineage>
</organism>
<keyword evidence="4" id="KW-0378">Hydrolase</keyword>
<feature type="domain" description="Exonuclease" evidence="7">
    <location>
        <begin position="207"/>
        <end position="366"/>
    </location>
</feature>
<dbReference type="InterPro" id="IPR012337">
    <property type="entry name" value="RNaseH-like_sf"/>
</dbReference>
<keyword evidence="8" id="KW-1185">Reference proteome</keyword>
<dbReference type="InterPro" id="IPR034922">
    <property type="entry name" value="REX1-like_exo"/>
</dbReference>
<evidence type="ECO:0000256" key="1">
    <source>
        <dbReference type="ARBA" id="ARBA00004123"/>
    </source>
</evidence>
<dbReference type="OrthoDB" id="206335at2759"/>
<dbReference type="CDD" id="cd06145">
    <property type="entry name" value="REX1_like"/>
    <property type="match status" value="1"/>
</dbReference>
<evidence type="ECO:0000256" key="5">
    <source>
        <dbReference type="ARBA" id="ARBA00022839"/>
    </source>
</evidence>
<dbReference type="GeneID" id="105179911"/>
<dbReference type="InterPro" id="IPR013520">
    <property type="entry name" value="Ribonucl_H"/>
</dbReference>
<dbReference type="SMART" id="SM00479">
    <property type="entry name" value="EXOIII"/>
    <property type="match status" value="1"/>
</dbReference>
<dbReference type="AlphaFoldDB" id="A0A6I9USB2"/>
<dbReference type="FunFam" id="3.30.420.10:FF:000019">
    <property type="entry name" value="RNA exonuclease NEF-sp"/>
    <property type="match status" value="1"/>
</dbReference>
<dbReference type="InterPro" id="IPR036397">
    <property type="entry name" value="RNaseH_sf"/>
</dbReference>
<evidence type="ECO:0000256" key="4">
    <source>
        <dbReference type="ARBA" id="ARBA00022801"/>
    </source>
</evidence>
<evidence type="ECO:0000313" key="8">
    <source>
        <dbReference type="Proteomes" id="UP000504604"/>
    </source>
</evidence>
<dbReference type="Pfam" id="PF00929">
    <property type="entry name" value="RNase_T"/>
    <property type="match status" value="1"/>
</dbReference>
<evidence type="ECO:0000256" key="6">
    <source>
        <dbReference type="ARBA" id="ARBA00023242"/>
    </source>
</evidence>
<evidence type="ECO:0000256" key="3">
    <source>
        <dbReference type="ARBA" id="ARBA00022722"/>
    </source>
</evidence>
<dbReference type="RefSeq" id="XP_011101879.1">
    <property type="nucleotide sequence ID" value="XM_011103577.2"/>
</dbReference>
<accession>A0A6I9USB2</accession>
<evidence type="ECO:0000259" key="7">
    <source>
        <dbReference type="SMART" id="SM00479"/>
    </source>
</evidence>
<gene>
    <name evidence="9" type="primary">LOC105179911</name>
</gene>
<evidence type="ECO:0000256" key="2">
    <source>
        <dbReference type="ARBA" id="ARBA00006357"/>
    </source>
</evidence>
<sequence>MSSSDDETEACSEGKSDVKINAKAFFDVYGPEARAEVVFKQPEANSTLNLHDVQGLATWVLAEGFMPSWVFIKNKPLIPKVVMLYVPGLDAALYLSQSKVLKTFKECCGIPRAVLALSCVSDGMQTVDALLTCKLKRKRNEAELIQKKAARTSYQDKESAADLTKNSPFPISYYTLTAKELEDNGYCCKNPEFISTIPAPSGTPLHEILALDCEMCITSKGFELTRVTLVDITGQVLLDKLVKPANAITDYNTRYSGITHEMLEGVITTLKDVQEDFLQLVHKETILVGHSLENDLLALKIRHELVIDTAILYRHPRGRSYKPALRVLTRRFLSREIQDSGNGHDSVEDARATMELALLKIRHGPSFGFPSEFVRKKLLTLFSDSGKSSSLIDSVSIVKRYASETSHAIPVSSDDEALTKARKEVKNERVHFIWTQFTELFSYFKKQADDDENLNMKLAEMISLLTCSKPTGRKSITYNVTSELKNILSRIDNRVKNLYSCLPSNAMLVICTGHGDTAIVQKLRKMLSEQRETALCREKIVKVLEELQAQAEVGLCFVGIKH</sequence>
<dbReference type="PANTHER" id="PTHR12801">
    <property type="entry name" value="RNA EXONUCLEASE REXO1 / RECO3 FAMILY MEMBER-RELATED"/>
    <property type="match status" value="1"/>
</dbReference>
<dbReference type="InterPro" id="IPR047021">
    <property type="entry name" value="REXO1/3/4-like"/>
</dbReference>
<dbReference type="SUPFAM" id="SSF53098">
    <property type="entry name" value="Ribonuclease H-like"/>
    <property type="match status" value="1"/>
</dbReference>
<keyword evidence="3" id="KW-0540">Nuclease</keyword>
<keyword evidence="5" id="KW-0269">Exonuclease</keyword>
<dbReference type="GO" id="GO:0005634">
    <property type="term" value="C:nucleus"/>
    <property type="evidence" value="ECO:0007669"/>
    <property type="project" value="UniProtKB-SubCell"/>
</dbReference>
<protein>
    <submittedName>
        <fullName evidence="9">Small RNA degrading nuclease 5 isoform X2</fullName>
    </submittedName>
</protein>